<dbReference type="EMBL" id="CP000859">
    <property type="protein sequence ID" value="ABW66066.1"/>
    <property type="molecule type" value="Genomic_DNA"/>
</dbReference>
<organism evidence="1 2">
    <name type="scientific">Desulfosudis oleivorans (strain DSM 6200 / JCM 39069 / Hxd3)</name>
    <name type="common">Desulfococcus oleovorans</name>
    <dbReference type="NCBI Taxonomy" id="96561"/>
    <lineage>
        <taxon>Bacteria</taxon>
        <taxon>Pseudomonadati</taxon>
        <taxon>Thermodesulfobacteriota</taxon>
        <taxon>Desulfobacteria</taxon>
        <taxon>Desulfobacterales</taxon>
        <taxon>Desulfosudaceae</taxon>
        <taxon>Desulfosudis</taxon>
    </lineage>
</organism>
<dbReference type="HOGENOM" id="CLU_1583855_0_0_7"/>
<reference evidence="1 2" key="1">
    <citation type="submission" date="2007-10" db="EMBL/GenBank/DDBJ databases">
        <title>Complete sequence of Desulfococcus oleovorans Hxd3.</title>
        <authorList>
            <consortium name="US DOE Joint Genome Institute"/>
            <person name="Copeland A."/>
            <person name="Lucas S."/>
            <person name="Lapidus A."/>
            <person name="Barry K."/>
            <person name="Glavina del Rio T."/>
            <person name="Dalin E."/>
            <person name="Tice H."/>
            <person name="Pitluck S."/>
            <person name="Kiss H."/>
            <person name="Brettin T."/>
            <person name="Bruce D."/>
            <person name="Detter J.C."/>
            <person name="Han C."/>
            <person name="Schmutz J."/>
            <person name="Larimer F."/>
            <person name="Land M."/>
            <person name="Hauser L."/>
            <person name="Kyrpides N."/>
            <person name="Kim E."/>
            <person name="Wawrik B."/>
            <person name="Richardson P."/>
        </authorList>
    </citation>
    <scope>NUCLEOTIDE SEQUENCE [LARGE SCALE GENOMIC DNA]</scope>
    <source>
        <strain evidence="2">DSM 6200 / JCM 39069 / Hxd3</strain>
    </source>
</reference>
<dbReference type="RefSeq" id="WP_012173685.1">
    <property type="nucleotide sequence ID" value="NC_009943.1"/>
</dbReference>
<proteinExistence type="predicted"/>
<sequence>MEQTKVLVYFNQKKGVFSVETLEGENKGRVIAHVQKITLTECRFSKNKDKTAGIIGMWQERFRDMDPSRAVGHYFEAEEDADGFSPVYYGELFKYDSRSERYIVDDDGDFMAFSHETSQELQNDPNFEQATLDKPALVCMDLWEDEDPKAEDVRGIAYYWRKKSKKLS</sequence>
<accession>A8ZS48</accession>
<evidence type="ECO:0000313" key="1">
    <source>
        <dbReference type="EMBL" id="ABW66066.1"/>
    </source>
</evidence>
<dbReference type="KEGG" id="dol:Dole_0256"/>
<protein>
    <submittedName>
        <fullName evidence="1">Uncharacterized protein</fullName>
    </submittedName>
</protein>
<dbReference type="OrthoDB" id="7998453at2"/>
<dbReference type="STRING" id="96561.Dole_0256"/>
<gene>
    <name evidence="1" type="ordered locus">Dole_0256</name>
</gene>
<dbReference type="AlphaFoldDB" id="A8ZS48"/>
<dbReference type="Proteomes" id="UP000008561">
    <property type="component" value="Chromosome"/>
</dbReference>
<dbReference type="Pfam" id="PF25735">
    <property type="entry name" value="Phage_L5_gp82"/>
    <property type="match status" value="1"/>
</dbReference>
<keyword evidence="2" id="KW-1185">Reference proteome</keyword>
<evidence type="ECO:0000313" key="2">
    <source>
        <dbReference type="Proteomes" id="UP000008561"/>
    </source>
</evidence>
<name>A8ZS48_DESOH</name>
<dbReference type="InterPro" id="IPR058002">
    <property type="entry name" value="Gp82"/>
</dbReference>